<name>A0ACB1MMP2_RANTA</name>
<evidence type="ECO:0000313" key="2">
    <source>
        <dbReference type="Proteomes" id="UP001162501"/>
    </source>
</evidence>
<proteinExistence type="predicted"/>
<dbReference type="Proteomes" id="UP001162501">
    <property type="component" value="Chromosome 34"/>
</dbReference>
<sequence>MRTQTCSDWKSVKDRRCRHLLDRRGFEEVLEGPRPPRPTSRSLPSVPRPPATSPPSWDLERRLQRRIWGPAAEQEPAQSVVIAPPLPAPPRLLTAVAARLPHPSCPGLHSTAAVSRSG</sequence>
<reference evidence="1" key="1">
    <citation type="submission" date="2025-03" db="EMBL/GenBank/DDBJ databases">
        <authorList>
            <consortium name="ELIXIR-Norway"/>
            <consortium name="Elixir Norway"/>
        </authorList>
    </citation>
    <scope>NUCLEOTIDE SEQUENCE</scope>
</reference>
<accession>A0ACB1MMP2</accession>
<organism evidence="1 2">
    <name type="scientific">Rangifer tarandus platyrhynchus</name>
    <name type="common">Svalbard reindeer</name>
    <dbReference type="NCBI Taxonomy" id="3082113"/>
    <lineage>
        <taxon>Eukaryota</taxon>
        <taxon>Metazoa</taxon>
        <taxon>Chordata</taxon>
        <taxon>Craniata</taxon>
        <taxon>Vertebrata</taxon>
        <taxon>Euteleostomi</taxon>
        <taxon>Mammalia</taxon>
        <taxon>Eutheria</taxon>
        <taxon>Laurasiatheria</taxon>
        <taxon>Artiodactyla</taxon>
        <taxon>Ruminantia</taxon>
        <taxon>Pecora</taxon>
        <taxon>Cervidae</taxon>
        <taxon>Odocoileinae</taxon>
        <taxon>Rangifer</taxon>
    </lineage>
</organism>
<evidence type="ECO:0000313" key="1">
    <source>
        <dbReference type="EMBL" id="CAN0501673.1"/>
    </source>
</evidence>
<gene>
    <name evidence="1" type="ORF">MRATA1EN22A_LOCUS22353</name>
</gene>
<dbReference type="EMBL" id="OZ243562">
    <property type="protein sequence ID" value="CAN0501673.1"/>
    <property type="molecule type" value="Genomic_DNA"/>
</dbReference>
<protein>
    <submittedName>
        <fullName evidence="1">Uncharacterized protein</fullName>
    </submittedName>
</protein>